<protein>
    <recommendedName>
        <fullName evidence="2">J domain-containing protein</fullName>
    </recommendedName>
</protein>
<dbReference type="Proteomes" id="UP001281003">
    <property type="component" value="Unassembled WGS sequence"/>
</dbReference>
<dbReference type="PANTHER" id="PTHR44144">
    <property type="entry name" value="DNAJ HOMOLOG SUBFAMILY C MEMBER 9"/>
    <property type="match status" value="1"/>
</dbReference>
<dbReference type="GO" id="GO:0005737">
    <property type="term" value="C:cytoplasm"/>
    <property type="evidence" value="ECO:0007669"/>
    <property type="project" value="TreeGrafter"/>
</dbReference>
<feature type="compositionally biased region" description="Basic residues" evidence="1">
    <location>
        <begin position="329"/>
        <end position="339"/>
    </location>
</feature>
<dbReference type="Pfam" id="PF23302">
    <property type="entry name" value="HTH_DNAJC9"/>
    <property type="match status" value="1"/>
</dbReference>
<dbReference type="Gene3D" id="1.10.287.110">
    <property type="entry name" value="DnaJ domain"/>
    <property type="match status" value="1"/>
</dbReference>
<dbReference type="GO" id="GO:0005634">
    <property type="term" value="C:nucleus"/>
    <property type="evidence" value="ECO:0007669"/>
    <property type="project" value="TreeGrafter"/>
</dbReference>
<dbReference type="GO" id="GO:0031072">
    <property type="term" value="F:heat shock protein binding"/>
    <property type="evidence" value="ECO:0007669"/>
    <property type="project" value="TreeGrafter"/>
</dbReference>
<proteinExistence type="predicted"/>
<feature type="region of interest" description="Disordered" evidence="1">
    <location>
        <begin position="277"/>
        <end position="339"/>
    </location>
</feature>
<sequence>MPRPSKKAAKPPPSESGSEDDHDDRDLSDVEEPPTIDPYEVLGLERDATADQVKTAYRKAALKNHPDKVPTDQKDSATSTFQRIALAYAILSSPHRRSLYDTTGSTSETLSQSSPDFSWAEYYRTCFFESISPSTIAAFSASYKFSDEERADVLAAYTDYEGDMDGVYESVMLSDVLEDDERYRKWIDEAIERGEVEGYPAYKKETKKKRVARVKAARGEAREAEELARELGVYDKLNGGSKGGKGGKGKKDDDGGDGEGALAALILARQKSRGDMFDQLAEKYGAKPKGKKRKAEEEPEIDEEEFQRIQAGLGKPGGSGSASGGAKAKQAKWPKMRKA</sequence>
<dbReference type="PROSITE" id="PS50076">
    <property type="entry name" value="DNAJ_2"/>
    <property type="match status" value="1"/>
</dbReference>
<reference evidence="3" key="1">
    <citation type="journal article" date="2023" name="Mol. Phylogenet. Evol.">
        <title>Genome-scale phylogeny and comparative genomics of the fungal order Sordariales.</title>
        <authorList>
            <person name="Hensen N."/>
            <person name="Bonometti L."/>
            <person name="Westerberg I."/>
            <person name="Brannstrom I.O."/>
            <person name="Guillou S."/>
            <person name="Cros-Aarteil S."/>
            <person name="Calhoun S."/>
            <person name="Haridas S."/>
            <person name="Kuo A."/>
            <person name="Mondo S."/>
            <person name="Pangilinan J."/>
            <person name="Riley R."/>
            <person name="LaButti K."/>
            <person name="Andreopoulos B."/>
            <person name="Lipzen A."/>
            <person name="Chen C."/>
            <person name="Yan M."/>
            <person name="Daum C."/>
            <person name="Ng V."/>
            <person name="Clum A."/>
            <person name="Steindorff A."/>
            <person name="Ohm R.A."/>
            <person name="Martin F."/>
            <person name="Silar P."/>
            <person name="Natvig D.O."/>
            <person name="Lalanne C."/>
            <person name="Gautier V."/>
            <person name="Ament-Velasquez S.L."/>
            <person name="Kruys A."/>
            <person name="Hutchinson M.I."/>
            <person name="Powell A.J."/>
            <person name="Barry K."/>
            <person name="Miller A.N."/>
            <person name="Grigoriev I.V."/>
            <person name="Debuchy R."/>
            <person name="Gladieux P."/>
            <person name="Hiltunen Thoren M."/>
            <person name="Johannesson H."/>
        </authorList>
    </citation>
    <scope>NUCLEOTIDE SEQUENCE</scope>
    <source>
        <strain evidence="3">FGSC 1904</strain>
    </source>
</reference>
<dbReference type="InterPro" id="IPR001623">
    <property type="entry name" value="DnaJ_domain"/>
</dbReference>
<dbReference type="SUPFAM" id="SSF46565">
    <property type="entry name" value="Chaperone J-domain"/>
    <property type="match status" value="1"/>
</dbReference>
<feature type="domain" description="J" evidence="2">
    <location>
        <begin position="37"/>
        <end position="104"/>
    </location>
</feature>
<dbReference type="SMART" id="SM00271">
    <property type="entry name" value="DnaJ"/>
    <property type="match status" value="1"/>
</dbReference>
<keyword evidence="4" id="KW-1185">Reference proteome</keyword>
<feature type="region of interest" description="Disordered" evidence="1">
    <location>
        <begin position="238"/>
        <end position="259"/>
    </location>
</feature>
<accession>A0AAE0PLW3</accession>
<dbReference type="InterPro" id="IPR056453">
    <property type="entry name" value="HTH_DNAJC9"/>
</dbReference>
<organism evidence="3 4">
    <name type="scientific">Sordaria brevicollis</name>
    <dbReference type="NCBI Taxonomy" id="83679"/>
    <lineage>
        <taxon>Eukaryota</taxon>
        <taxon>Fungi</taxon>
        <taxon>Dikarya</taxon>
        <taxon>Ascomycota</taxon>
        <taxon>Pezizomycotina</taxon>
        <taxon>Sordariomycetes</taxon>
        <taxon>Sordariomycetidae</taxon>
        <taxon>Sordariales</taxon>
        <taxon>Sordariaceae</taxon>
        <taxon>Sordaria</taxon>
    </lineage>
</organism>
<evidence type="ECO:0000259" key="2">
    <source>
        <dbReference type="PROSITE" id="PS50076"/>
    </source>
</evidence>
<dbReference type="CDD" id="cd06257">
    <property type="entry name" value="DnaJ"/>
    <property type="match status" value="1"/>
</dbReference>
<dbReference type="InterPro" id="IPR052594">
    <property type="entry name" value="J_domain-containing_protein"/>
</dbReference>
<dbReference type="EMBL" id="JAUTDP010000002">
    <property type="protein sequence ID" value="KAK3402335.1"/>
    <property type="molecule type" value="Genomic_DNA"/>
</dbReference>
<evidence type="ECO:0000256" key="1">
    <source>
        <dbReference type="SAM" id="MobiDB-lite"/>
    </source>
</evidence>
<evidence type="ECO:0000313" key="3">
    <source>
        <dbReference type="EMBL" id="KAK3402335.1"/>
    </source>
</evidence>
<dbReference type="PRINTS" id="PR00625">
    <property type="entry name" value="JDOMAIN"/>
</dbReference>
<feature type="compositionally biased region" description="Gly residues" evidence="1">
    <location>
        <begin position="314"/>
        <end position="323"/>
    </location>
</feature>
<feature type="region of interest" description="Disordered" evidence="1">
    <location>
        <begin position="1"/>
        <end position="47"/>
    </location>
</feature>
<name>A0AAE0PLW3_SORBR</name>
<dbReference type="PANTHER" id="PTHR44144:SF1">
    <property type="entry name" value="DNAJ HOMOLOG SUBFAMILY C MEMBER 9"/>
    <property type="match status" value="1"/>
</dbReference>
<dbReference type="InterPro" id="IPR036869">
    <property type="entry name" value="J_dom_sf"/>
</dbReference>
<dbReference type="Pfam" id="PF00226">
    <property type="entry name" value="DnaJ"/>
    <property type="match status" value="1"/>
</dbReference>
<gene>
    <name evidence="3" type="ORF">B0T20DRAFT_404112</name>
</gene>
<dbReference type="FunFam" id="1.10.287.110:FF:000110">
    <property type="entry name" value="DnaJ domain protein (AFU_orthologue AFUA_2G13210)"/>
    <property type="match status" value="1"/>
</dbReference>
<comment type="caution">
    <text evidence="3">The sequence shown here is derived from an EMBL/GenBank/DDBJ whole genome shotgun (WGS) entry which is preliminary data.</text>
</comment>
<dbReference type="AlphaFoldDB" id="A0AAE0PLW3"/>
<reference evidence="3" key="2">
    <citation type="submission" date="2023-07" db="EMBL/GenBank/DDBJ databases">
        <authorList>
            <consortium name="Lawrence Berkeley National Laboratory"/>
            <person name="Haridas S."/>
            <person name="Hensen N."/>
            <person name="Bonometti L."/>
            <person name="Westerberg I."/>
            <person name="Brannstrom I.O."/>
            <person name="Guillou S."/>
            <person name="Cros-Aarteil S."/>
            <person name="Calhoun S."/>
            <person name="Kuo A."/>
            <person name="Mondo S."/>
            <person name="Pangilinan J."/>
            <person name="Riley R."/>
            <person name="LaButti K."/>
            <person name="Andreopoulos B."/>
            <person name="Lipzen A."/>
            <person name="Chen C."/>
            <person name="Yanf M."/>
            <person name="Daum C."/>
            <person name="Ng V."/>
            <person name="Clum A."/>
            <person name="Steindorff A."/>
            <person name="Ohm R."/>
            <person name="Martin F."/>
            <person name="Silar P."/>
            <person name="Natvig D."/>
            <person name="Lalanne C."/>
            <person name="Gautier V."/>
            <person name="Ament-velasquez S.L."/>
            <person name="Kruys A."/>
            <person name="Hutchinson M.I."/>
            <person name="Powell A.J."/>
            <person name="Barry K."/>
            <person name="Miller A.N."/>
            <person name="Grigoriev I.V."/>
            <person name="Debuchy R."/>
            <person name="Gladieux P."/>
            <person name="Thoren M.H."/>
            <person name="Johannesson H."/>
        </authorList>
    </citation>
    <scope>NUCLEOTIDE SEQUENCE</scope>
    <source>
        <strain evidence="3">FGSC 1904</strain>
    </source>
</reference>
<evidence type="ECO:0000313" key="4">
    <source>
        <dbReference type="Proteomes" id="UP001281003"/>
    </source>
</evidence>